<reference evidence="3" key="1">
    <citation type="submission" date="2017-06" db="EMBL/GenBank/DDBJ databases">
        <authorList>
            <person name="Varghese N."/>
            <person name="Submissions S."/>
        </authorList>
    </citation>
    <scope>NUCLEOTIDE SEQUENCE [LARGE SCALE GENOMIC DNA]</scope>
    <source>
        <strain evidence="3">NKM1</strain>
    </source>
</reference>
<dbReference type="EMBL" id="FZOQ01000005">
    <property type="protein sequence ID" value="SNS37953.1"/>
    <property type="molecule type" value="Genomic_DNA"/>
</dbReference>
<gene>
    <name evidence="2" type="ORF">SAMN06296052_105215</name>
</gene>
<evidence type="ECO:0000313" key="2">
    <source>
        <dbReference type="EMBL" id="SNS37953.1"/>
    </source>
</evidence>
<dbReference type="InterPro" id="IPR050259">
    <property type="entry name" value="SDR"/>
</dbReference>
<protein>
    <submittedName>
        <fullName evidence="2">NAD(P)-dependent dehydrogenase, short-chain alcohol dehydrogenase family</fullName>
    </submittedName>
</protein>
<name>A0A239E1T7_9BACT</name>
<dbReference type="PRINTS" id="PR00080">
    <property type="entry name" value="SDRFAMILY"/>
</dbReference>
<dbReference type="AlphaFoldDB" id="A0A239E1T7"/>
<dbReference type="Gene3D" id="3.40.50.720">
    <property type="entry name" value="NAD(P)-binding Rossmann-like Domain"/>
    <property type="match status" value="1"/>
</dbReference>
<dbReference type="InterPro" id="IPR036291">
    <property type="entry name" value="NAD(P)-bd_dom_sf"/>
</dbReference>
<dbReference type="Proteomes" id="UP000198432">
    <property type="component" value="Unassembled WGS sequence"/>
</dbReference>
<dbReference type="PIRSF" id="PIRSF000126">
    <property type="entry name" value="11-beta-HSD1"/>
    <property type="match status" value="1"/>
</dbReference>
<keyword evidence="3" id="KW-1185">Reference proteome</keyword>
<sequence length="267" mass="28259">MKIDLKDKVALVTGGSKGIGRGAAEALAAAGATVVICARNKEELQATAKEIAESTGSKVIAVPADVAKQEDVDRLVQRIKQEAGEVDILVNNAGTVGAMGDFEDIDPDAYLSLYDLNVVSMVRLIQAVLPAMKSSKWGRIINISSENGLQPYPDMIPYDLTKAAIINLSKGVSKALGKYNILVNTVSPAFITTPLVENMMQEQAEKSGTSKEKAVQNFLKKNRPDIVLERPGTIAEVGAAVVFLASEQASFITGTNLRVDGGSVASI</sequence>
<dbReference type="InterPro" id="IPR002347">
    <property type="entry name" value="SDR_fam"/>
</dbReference>
<dbReference type="NCBIfam" id="NF005559">
    <property type="entry name" value="PRK07231.1"/>
    <property type="match status" value="1"/>
</dbReference>
<evidence type="ECO:0000313" key="3">
    <source>
        <dbReference type="Proteomes" id="UP000198432"/>
    </source>
</evidence>
<evidence type="ECO:0000256" key="1">
    <source>
        <dbReference type="ARBA" id="ARBA00006484"/>
    </source>
</evidence>
<comment type="similarity">
    <text evidence="1">Belongs to the short-chain dehydrogenases/reductases (SDR) family.</text>
</comment>
<dbReference type="SUPFAM" id="SSF51735">
    <property type="entry name" value="NAD(P)-binding Rossmann-fold domains"/>
    <property type="match status" value="1"/>
</dbReference>
<dbReference type="RefSeq" id="WP_179222986.1">
    <property type="nucleotide sequence ID" value="NZ_FZOQ01000005.1"/>
</dbReference>
<accession>A0A239E1T7</accession>
<proteinExistence type="inferred from homology"/>
<dbReference type="PANTHER" id="PTHR42879">
    <property type="entry name" value="3-OXOACYL-(ACYL-CARRIER-PROTEIN) REDUCTASE"/>
    <property type="match status" value="1"/>
</dbReference>
<dbReference type="Pfam" id="PF13561">
    <property type="entry name" value="adh_short_C2"/>
    <property type="match status" value="1"/>
</dbReference>
<organism evidence="2 3">
    <name type="scientific">Pontibacter ummariensis</name>
    <dbReference type="NCBI Taxonomy" id="1610492"/>
    <lineage>
        <taxon>Bacteria</taxon>
        <taxon>Pseudomonadati</taxon>
        <taxon>Bacteroidota</taxon>
        <taxon>Cytophagia</taxon>
        <taxon>Cytophagales</taxon>
        <taxon>Hymenobacteraceae</taxon>
        <taxon>Pontibacter</taxon>
    </lineage>
</organism>
<dbReference type="FunFam" id="3.40.50.720:FF:000084">
    <property type="entry name" value="Short-chain dehydrogenase reductase"/>
    <property type="match status" value="1"/>
</dbReference>
<dbReference type="PRINTS" id="PR00081">
    <property type="entry name" value="GDHRDH"/>
</dbReference>